<evidence type="ECO:0000313" key="7">
    <source>
        <dbReference type="EMBL" id="CAB4614559.1"/>
    </source>
</evidence>
<dbReference type="Pfam" id="PF00213">
    <property type="entry name" value="OSCP"/>
    <property type="match status" value="1"/>
</dbReference>
<organism evidence="7">
    <name type="scientific">freshwater metagenome</name>
    <dbReference type="NCBI Taxonomy" id="449393"/>
    <lineage>
        <taxon>unclassified sequences</taxon>
        <taxon>metagenomes</taxon>
        <taxon>ecological metagenomes</taxon>
    </lineage>
</organism>
<comment type="subcellular location">
    <subcellularLocation>
        <location evidence="1">Membrane</location>
    </subcellularLocation>
</comment>
<sequence length="269" mass="28460">MLGASRGSLTHQGTALEARRASAGFESLAAELFSVADLLGREKQLRNALADSGQSVQARDALAREVFGSRVSALATDVVADVVADRWSTDQDLVLALEELGCQAAFAVADANGQLDATEEEIFLFGRAIDESSDLQMALTNPATTAASKAAIVRDLLAGRGTAATESVLAFIVGNLHGRRLDSVIEHLCDLAARQRERVVAEVRVARPLDADQSRRLADVLSRLKGTTVRLNVAVDESVLGGVYVKVGDEVIDGTVAAKLEQARRVVLG</sequence>
<evidence type="ECO:0000256" key="4">
    <source>
        <dbReference type="ARBA" id="ARBA00023065"/>
    </source>
</evidence>
<evidence type="ECO:0000313" key="8">
    <source>
        <dbReference type="EMBL" id="CAB4674295.1"/>
    </source>
</evidence>
<evidence type="ECO:0000256" key="5">
    <source>
        <dbReference type="ARBA" id="ARBA00023136"/>
    </source>
</evidence>
<dbReference type="EMBL" id="CAFBMO010000003">
    <property type="protein sequence ID" value="CAB4894956.1"/>
    <property type="molecule type" value="Genomic_DNA"/>
</dbReference>
<evidence type="ECO:0000256" key="1">
    <source>
        <dbReference type="ARBA" id="ARBA00004370"/>
    </source>
</evidence>
<proteinExistence type="inferred from homology"/>
<dbReference type="SUPFAM" id="SSF47928">
    <property type="entry name" value="N-terminal domain of the delta subunit of the F1F0-ATP synthase"/>
    <property type="match status" value="1"/>
</dbReference>
<dbReference type="Gene3D" id="1.10.520.20">
    <property type="entry name" value="N-terminal domain of the delta subunit of the F1F0-ATP synthase"/>
    <property type="match status" value="1"/>
</dbReference>
<keyword evidence="6" id="KW-0066">ATP synthesis</keyword>
<dbReference type="EMBL" id="CAEZWR010000171">
    <property type="protein sequence ID" value="CAB4674295.1"/>
    <property type="molecule type" value="Genomic_DNA"/>
</dbReference>
<dbReference type="InterPro" id="IPR000711">
    <property type="entry name" value="ATPase_OSCP/dsu"/>
</dbReference>
<protein>
    <submittedName>
        <fullName evidence="7">Unannotated protein</fullName>
    </submittedName>
</protein>
<accession>A0A6J6HSE9</accession>
<dbReference type="GO" id="GO:0046933">
    <property type="term" value="F:proton-transporting ATP synthase activity, rotational mechanism"/>
    <property type="evidence" value="ECO:0007669"/>
    <property type="project" value="InterPro"/>
</dbReference>
<keyword evidence="2" id="KW-0813">Transport</keyword>
<dbReference type="EMBL" id="CAEZVB010000006">
    <property type="protein sequence ID" value="CAB4614559.1"/>
    <property type="molecule type" value="Genomic_DNA"/>
</dbReference>
<dbReference type="NCBIfam" id="NF009967">
    <property type="entry name" value="PRK13430.1"/>
    <property type="match status" value="1"/>
</dbReference>
<dbReference type="NCBIfam" id="TIGR01145">
    <property type="entry name" value="ATP_synt_delta"/>
    <property type="match status" value="1"/>
</dbReference>
<gene>
    <name evidence="7" type="ORF">UFOPK1908_00279</name>
    <name evidence="8" type="ORF">UFOPK2282_01252</name>
    <name evidence="9" type="ORF">UFOPK3576_00136</name>
</gene>
<reference evidence="7" key="1">
    <citation type="submission" date="2020-05" db="EMBL/GenBank/DDBJ databases">
        <authorList>
            <person name="Chiriac C."/>
            <person name="Salcher M."/>
            <person name="Ghai R."/>
            <person name="Kavagutti S V."/>
        </authorList>
    </citation>
    <scope>NUCLEOTIDE SEQUENCE</scope>
</reference>
<dbReference type="PROSITE" id="PS00389">
    <property type="entry name" value="ATPASE_DELTA"/>
    <property type="match status" value="1"/>
</dbReference>
<dbReference type="PRINTS" id="PR00125">
    <property type="entry name" value="ATPASEDELTA"/>
</dbReference>
<keyword evidence="4" id="KW-0406">Ion transport</keyword>
<name>A0A6J6HSE9_9ZZZZ</name>
<dbReference type="GO" id="GO:0016020">
    <property type="term" value="C:membrane"/>
    <property type="evidence" value="ECO:0007669"/>
    <property type="project" value="UniProtKB-SubCell"/>
</dbReference>
<dbReference type="InterPro" id="IPR020781">
    <property type="entry name" value="ATPase_OSCP/d_CS"/>
</dbReference>
<evidence type="ECO:0000313" key="9">
    <source>
        <dbReference type="EMBL" id="CAB4894956.1"/>
    </source>
</evidence>
<dbReference type="PANTHER" id="PTHR11910">
    <property type="entry name" value="ATP SYNTHASE DELTA CHAIN"/>
    <property type="match status" value="1"/>
</dbReference>
<keyword evidence="3" id="KW-0375">Hydrogen ion transport</keyword>
<evidence type="ECO:0000256" key="3">
    <source>
        <dbReference type="ARBA" id="ARBA00022781"/>
    </source>
</evidence>
<dbReference type="InterPro" id="IPR026015">
    <property type="entry name" value="ATP_synth_OSCP/delta_N_sf"/>
</dbReference>
<evidence type="ECO:0000256" key="6">
    <source>
        <dbReference type="ARBA" id="ARBA00023310"/>
    </source>
</evidence>
<evidence type="ECO:0000256" key="2">
    <source>
        <dbReference type="ARBA" id="ARBA00022448"/>
    </source>
</evidence>
<keyword evidence="5" id="KW-0472">Membrane</keyword>
<dbReference type="AlphaFoldDB" id="A0A6J6HSE9"/>
<dbReference type="HAMAP" id="MF_01416">
    <property type="entry name" value="ATP_synth_delta_bact"/>
    <property type="match status" value="1"/>
</dbReference>